<name>A0A199UBL9_MANES</name>
<accession>A0A199UBL9</accession>
<evidence type="ECO:0000259" key="4">
    <source>
        <dbReference type="Pfam" id="PF01494"/>
    </source>
</evidence>
<dbReference type="PANTHER" id="PTHR45934">
    <property type="entry name" value="FAD/NAD(P)-BINDING OXIDOREDUCTASE FAMILY PROTEIN"/>
    <property type="match status" value="1"/>
</dbReference>
<dbReference type="InterPro" id="IPR002938">
    <property type="entry name" value="FAD-bd"/>
</dbReference>
<dbReference type="PRINTS" id="PR00420">
    <property type="entry name" value="RNGMNOXGNASE"/>
</dbReference>
<sequence length="410" mass="45813">MELARDIVIVGAGIAGLTTSLGLHRLGIESLVLESSSNLRITGFALSTWTNAWKALDALGVGDYLRTQHERIDELIATSTASSQPKARVFFKGKAKHGEHEVRCVRRKLLLEALAQELPHDTIRFSSKVVSIDESDYFKLVYLDDGTMIKTKVLIGCDGVNSVVAKWLGFKNPAFTGRSAIRAYANFNGKHGYLFKFYQFFGNGFRSGFFPCDDTSIYWFFTCTEMKLEEDPAKLKQFVLSKLQNAANEHQRKVVEATEEDSIISSSLRYRHPWELLWGNISKGNVSVAGDALHPMTPDVGQGGCAALEDGVVLARCLAEALKKEVTGENKESDKEEYERIEAGLKKYAAERRWRSIELITTAYFVGFIQQSNGKLLNFLRDKFLVNFLSGLLLRLSDFDCGNLKTMSSS</sequence>
<dbReference type="PANTHER" id="PTHR45934:SF20">
    <property type="entry name" value="MONOOXYGENASE 2-RELATED"/>
    <property type="match status" value="1"/>
</dbReference>
<dbReference type="Gene3D" id="3.50.50.60">
    <property type="entry name" value="FAD/NAD(P)-binding domain"/>
    <property type="match status" value="1"/>
</dbReference>
<evidence type="ECO:0000256" key="2">
    <source>
        <dbReference type="ARBA" id="ARBA00023033"/>
    </source>
</evidence>
<dbReference type="GO" id="GO:0071949">
    <property type="term" value="F:FAD binding"/>
    <property type="evidence" value="ECO:0007669"/>
    <property type="project" value="InterPro"/>
</dbReference>
<reference evidence="5" key="1">
    <citation type="submission" date="2016-02" db="EMBL/GenBank/DDBJ databases">
        <title>WGS assembly of Manihot esculenta.</title>
        <authorList>
            <person name="Bredeson J.V."/>
            <person name="Prochnik S.E."/>
            <person name="Lyons J.B."/>
            <person name="Schmutz J."/>
            <person name="Grimwood J."/>
            <person name="Vrebalov J."/>
            <person name="Bart R.S."/>
            <person name="Amuge T."/>
            <person name="Ferguson M.E."/>
            <person name="Green R."/>
            <person name="Putnam N."/>
            <person name="Stites J."/>
            <person name="Rounsley S."/>
            <person name="Rokhsar D.S."/>
        </authorList>
    </citation>
    <scope>NUCLEOTIDE SEQUENCE [LARGE SCALE GENOMIC DNA]</scope>
    <source>
        <tissue evidence="5">Leaf</tissue>
    </source>
</reference>
<dbReference type="AlphaFoldDB" id="A0A199UBL9"/>
<dbReference type="InterPro" id="IPR044560">
    <property type="entry name" value="MOase"/>
</dbReference>
<dbReference type="STRING" id="3983.A0A199UBL9"/>
<evidence type="ECO:0000256" key="1">
    <source>
        <dbReference type="ARBA" id="ARBA00023002"/>
    </source>
</evidence>
<organism evidence="5">
    <name type="scientific">Manihot esculenta</name>
    <name type="common">Cassava</name>
    <name type="synonym">Jatropha manihot</name>
    <dbReference type="NCBI Taxonomy" id="3983"/>
    <lineage>
        <taxon>Eukaryota</taxon>
        <taxon>Viridiplantae</taxon>
        <taxon>Streptophyta</taxon>
        <taxon>Embryophyta</taxon>
        <taxon>Tracheophyta</taxon>
        <taxon>Spermatophyta</taxon>
        <taxon>Magnoliopsida</taxon>
        <taxon>eudicotyledons</taxon>
        <taxon>Gunneridae</taxon>
        <taxon>Pentapetalae</taxon>
        <taxon>rosids</taxon>
        <taxon>fabids</taxon>
        <taxon>Malpighiales</taxon>
        <taxon>Euphorbiaceae</taxon>
        <taxon>Crotonoideae</taxon>
        <taxon>Manihoteae</taxon>
        <taxon>Manihot</taxon>
    </lineage>
</organism>
<protein>
    <recommendedName>
        <fullName evidence="4">FAD-binding domain-containing protein</fullName>
    </recommendedName>
</protein>
<keyword evidence="2" id="KW-0503">Monooxygenase</keyword>
<comment type="similarity">
    <text evidence="3">Belongs to the 3-hydroxybenzoate 6-hydroxylase family.</text>
</comment>
<dbReference type="Pfam" id="PF01494">
    <property type="entry name" value="FAD_binding_3"/>
    <property type="match status" value="1"/>
</dbReference>
<dbReference type="GO" id="GO:0004497">
    <property type="term" value="F:monooxygenase activity"/>
    <property type="evidence" value="ECO:0007669"/>
    <property type="project" value="UniProtKB-KW"/>
</dbReference>
<dbReference type="OMA" id="VTHGKEM"/>
<dbReference type="EMBL" id="KV450528">
    <property type="protein sequence ID" value="OAY22064.1"/>
    <property type="molecule type" value="Genomic_DNA"/>
</dbReference>
<dbReference type="Gramene" id="Manes.11G097252.1.v8.1">
    <property type="protein sequence ID" value="Manes.11G097252.1.v8.1.CDS"/>
    <property type="gene ID" value="Manes.11G097252.v8.1"/>
</dbReference>
<dbReference type="OrthoDB" id="655030at2759"/>
<evidence type="ECO:0000313" key="5">
    <source>
        <dbReference type="EMBL" id="OAY22064.1"/>
    </source>
</evidence>
<gene>
    <name evidence="5" type="ORF">MANES_S032800</name>
</gene>
<proteinExistence type="inferred from homology"/>
<keyword evidence="1" id="KW-0560">Oxidoreductase</keyword>
<evidence type="ECO:0000256" key="3">
    <source>
        <dbReference type="ARBA" id="ARBA00024018"/>
    </source>
</evidence>
<dbReference type="SUPFAM" id="SSF51905">
    <property type="entry name" value="FAD/NAD(P)-binding domain"/>
    <property type="match status" value="1"/>
</dbReference>
<feature type="domain" description="FAD-binding" evidence="4">
    <location>
        <begin position="6"/>
        <end position="325"/>
    </location>
</feature>
<dbReference type="InterPro" id="IPR036188">
    <property type="entry name" value="FAD/NAD-bd_sf"/>
</dbReference>